<dbReference type="NCBIfam" id="TIGR00809">
    <property type="entry name" value="secB"/>
    <property type="match status" value="1"/>
</dbReference>
<dbReference type="GO" id="GO:0051082">
    <property type="term" value="F:unfolded protein binding"/>
    <property type="evidence" value="ECO:0007669"/>
    <property type="project" value="InterPro"/>
</dbReference>
<dbReference type="PANTHER" id="PTHR36918:SF1">
    <property type="entry name" value="PROTEIN-EXPORT PROTEIN SECB"/>
    <property type="match status" value="1"/>
</dbReference>
<evidence type="ECO:0000313" key="1">
    <source>
        <dbReference type="EMBL" id="SVC24508.1"/>
    </source>
</evidence>
<gene>
    <name evidence="1" type="ORF">METZ01_LOCUS277362</name>
</gene>
<dbReference type="GO" id="GO:0051262">
    <property type="term" value="P:protein tetramerization"/>
    <property type="evidence" value="ECO:0007669"/>
    <property type="project" value="InterPro"/>
</dbReference>
<accession>A0A382KJ83</accession>
<dbReference type="InterPro" id="IPR035958">
    <property type="entry name" value="SecB-like_sf"/>
</dbReference>
<dbReference type="Pfam" id="PF02556">
    <property type="entry name" value="SecB"/>
    <property type="match status" value="1"/>
</dbReference>
<dbReference type="EMBL" id="UINC01081026">
    <property type="protein sequence ID" value="SVC24508.1"/>
    <property type="molecule type" value="Genomic_DNA"/>
</dbReference>
<dbReference type="PRINTS" id="PR01594">
    <property type="entry name" value="SECBCHAPRONE"/>
</dbReference>
<dbReference type="GO" id="GO:0015031">
    <property type="term" value="P:protein transport"/>
    <property type="evidence" value="ECO:0007669"/>
    <property type="project" value="InterPro"/>
</dbReference>
<proteinExistence type="inferred from homology"/>
<protein>
    <recommendedName>
        <fullName evidence="2">Protein-export protein SecB</fullName>
    </recommendedName>
</protein>
<dbReference type="Gene3D" id="3.10.420.10">
    <property type="entry name" value="SecB-like"/>
    <property type="match status" value="1"/>
</dbReference>
<dbReference type="InterPro" id="IPR003708">
    <property type="entry name" value="SecB"/>
</dbReference>
<sequence length="164" mass="18176">MNAAADASAKTRFHLHQVFIKDASFESPRSPEVFTWKDYRPETEIDLKAQQNVVDAEQHIYEVTLKATVTARHEEQVVFLAEVQQGGIFTVEGSSPEMHEMMLEAACPNVLFPFLRETVAGLISKGGFPQFLLGPVNFDAMYLQKKEQEASQTTNGGAEPTATA</sequence>
<dbReference type="PANTHER" id="PTHR36918">
    <property type="match status" value="1"/>
</dbReference>
<dbReference type="HAMAP" id="MF_00821">
    <property type="entry name" value="SecB"/>
    <property type="match status" value="1"/>
</dbReference>
<evidence type="ECO:0008006" key="2">
    <source>
        <dbReference type="Google" id="ProtNLM"/>
    </source>
</evidence>
<dbReference type="SUPFAM" id="SSF54611">
    <property type="entry name" value="SecB-like"/>
    <property type="match status" value="1"/>
</dbReference>
<organism evidence="1">
    <name type="scientific">marine metagenome</name>
    <dbReference type="NCBI Taxonomy" id="408172"/>
    <lineage>
        <taxon>unclassified sequences</taxon>
        <taxon>metagenomes</taxon>
        <taxon>ecological metagenomes</taxon>
    </lineage>
</organism>
<reference evidence="1" key="1">
    <citation type="submission" date="2018-05" db="EMBL/GenBank/DDBJ databases">
        <authorList>
            <person name="Lanie J.A."/>
            <person name="Ng W.-L."/>
            <person name="Kazmierczak K.M."/>
            <person name="Andrzejewski T.M."/>
            <person name="Davidsen T.M."/>
            <person name="Wayne K.J."/>
            <person name="Tettelin H."/>
            <person name="Glass J.I."/>
            <person name="Rusch D."/>
            <person name="Podicherti R."/>
            <person name="Tsui H.-C.T."/>
            <person name="Winkler M.E."/>
        </authorList>
    </citation>
    <scope>NUCLEOTIDE SEQUENCE</scope>
</reference>
<name>A0A382KJ83_9ZZZZ</name>
<dbReference type="AlphaFoldDB" id="A0A382KJ83"/>